<dbReference type="SUPFAM" id="SSF50630">
    <property type="entry name" value="Acid proteases"/>
    <property type="match status" value="1"/>
</dbReference>
<dbReference type="PROSITE" id="PS50175">
    <property type="entry name" value="ASP_PROT_RETROV"/>
    <property type="match status" value="1"/>
</dbReference>
<dbReference type="InterPro" id="IPR021109">
    <property type="entry name" value="Peptidase_aspartic_dom_sf"/>
</dbReference>
<feature type="region of interest" description="Disordered" evidence="2">
    <location>
        <begin position="579"/>
        <end position="649"/>
    </location>
</feature>
<feature type="domain" description="Peptidase A2" evidence="3">
    <location>
        <begin position="10"/>
        <end position="47"/>
    </location>
</feature>
<evidence type="ECO:0000259" key="3">
    <source>
        <dbReference type="PROSITE" id="PS50175"/>
    </source>
</evidence>
<dbReference type="InterPro" id="IPR043502">
    <property type="entry name" value="DNA/RNA_pol_sf"/>
</dbReference>
<dbReference type="AlphaFoldDB" id="A0AAJ7DUU2"/>
<dbReference type="Pfam" id="PF05380">
    <property type="entry name" value="Peptidase_A17"/>
    <property type="match status" value="2"/>
</dbReference>
<feature type="compositionally biased region" description="Polar residues" evidence="2">
    <location>
        <begin position="579"/>
        <end position="594"/>
    </location>
</feature>
<dbReference type="GO" id="GO:0004190">
    <property type="term" value="F:aspartic-type endopeptidase activity"/>
    <property type="evidence" value="ECO:0007669"/>
    <property type="project" value="InterPro"/>
</dbReference>
<dbReference type="PANTHER" id="PTHR47331:SF5">
    <property type="entry name" value="RIBONUCLEASE H"/>
    <property type="match status" value="1"/>
</dbReference>
<dbReference type="SUPFAM" id="SSF56672">
    <property type="entry name" value="DNA/RNA polymerases"/>
    <property type="match status" value="1"/>
</dbReference>
<dbReference type="GO" id="GO:0006508">
    <property type="term" value="P:proteolysis"/>
    <property type="evidence" value="ECO:0007669"/>
    <property type="project" value="InterPro"/>
</dbReference>
<dbReference type="GeneID" id="105361680"/>
<name>A0AAJ7DUU2_9HYME</name>
<dbReference type="Gene3D" id="2.40.70.10">
    <property type="entry name" value="Acid Proteases"/>
    <property type="match status" value="1"/>
</dbReference>
<dbReference type="GO" id="GO:0071897">
    <property type="term" value="P:DNA biosynthetic process"/>
    <property type="evidence" value="ECO:0007669"/>
    <property type="project" value="UniProtKB-ARBA"/>
</dbReference>
<evidence type="ECO:0000256" key="1">
    <source>
        <dbReference type="ARBA" id="ARBA00022801"/>
    </source>
</evidence>
<dbReference type="RefSeq" id="XP_011497233.1">
    <property type="nucleotide sequence ID" value="XM_011498931.1"/>
</dbReference>
<organism evidence="4 5">
    <name type="scientific">Ceratosolen solmsi marchali</name>
    <dbReference type="NCBI Taxonomy" id="326594"/>
    <lineage>
        <taxon>Eukaryota</taxon>
        <taxon>Metazoa</taxon>
        <taxon>Ecdysozoa</taxon>
        <taxon>Arthropoda</taxon>
        <taxon>Hexapoda</taxon>
        <taxon>Insecta</taxon>
        <taxon>Pterygota</taxon>
        <taxon>Neoptera</taxon>
        <taxon>Endopterygota</taxon>
        <taxon>Hymenoptera</taxon>
        <taxon>Apocrita</taxon>
        <taxon>Proctotrupomorpha</taxon>
        <taxon>Chalcidoidea</taxon>
        <taxon>Agaonidae</taxon>
        <taxon>Agaoninae</taxon>
        <taxon>Ceratosolen</taxon>
    </lineage>
</organism>
<proteinExistence type="predicted"/>
<evidence type="ECO:0000313" key="5">
    <source>
        <dbReference type="RefSeq" id="XP_011497233.1"/>
    </source>
</evidence>
<dbReference type="KEGG" id="csol:105361680"/>
<accession>A0AAJ7DUU2</accession>
<dbReference type="Proteomes" id="UP000695007">
    <property type="component" value="Unplaced"/>
</dbReference>
<keyword evidence="4" id="KW-1185">Reference proteome</keyword>
<feature type="compositionally biased region" description="Low complexity" evidence="2">
    <location>
        <begin position="617"/>
        <end position="626"/>
    </location>
</feature>
<dbReference type="InterPro" id="IPR001995">
    <property type="entry name" value="Peptidase_A2_cat"/>
</dbReference>
<dbReference type="InterPro" id="IPR008042">
    <property type="entry name" value="Retrotrans_Pao"/>
</dbReference>
<gene>
    <name evidence="5" type="primary">LOC105361680</name>
</gene>
<reference evidence="5" key="1">
    <citation type="submission" date="2025-08" db="UniProtKB">
        <authorList>
            <consortium name="RefSeq"/>
        </authorList>
    </citation>
    <scope>IDENTIFICATION</scope>
</reference>
<dbReference type="PANTHER" id="PTHR47331">
    <property type="entry name" value="PHD-TYPE DOMAIN-CONTAINING PROTEIN"/>
    <property type="match status" value="1"/>
</dbReference>
<keyword evidence="1" id="KW-0378">Hydrolase</keyword>
<dbReference type="PROSITE" id="PS00141">
    <property type="entry name" value="ASP_PROTEASE"/>
    <property type="match status" value="1"/>
</dbReference>
<protein>
    <submittedName>
        <fullName evidence="5">Uncharacterized protein LOC105361680</fullName>
    </submittedName>
</protein>
<evidence type="ECO:0000313" key="4">
    <source>
        <dbReference type="Proteomes" id="UP000695007"/>
    </source>
</evidence>
<evidence type="ECO:0000256" key="2">
    <source>
        <dbReference type="SAM" id="MobiDB-lite"/>
    </source>
</evidence>
<dbReference type="InterPro" id="IPR001969">
    <property type="entry name" value="Aspartic_peptidase_AS"/>
</dbReference>
<sequence length="649" mass="73671">MIIQSTTQQARLLIDTGSEITLITERLVRHLHVTPRMSKILVHGIGSTSPIQPLGIITLTIQSLRSKESIIVHAHILKSLSILLPPHDLTQCTWPHIQGLPLADENYAKARPVDIVLGADSYGQVMKYKSSPHLPIALLSIFDWVVIGPIIEEIPREPSSQLNPDQQQCEQYYIANQTRVSTGRYKVKLPFTESPEILGDSYNVAHQCLVRLQKRFTRDNNYRTLYVQFMTEYENMNHMRRLPANYHSNKRAYYLPHYGVLKPDSSTTKLRVVFNGSSPSSTGQSLNDIMHIGANLNPDIVDVLIWIRKHRYLLSTDITKMYRQILVHQDDWDLQRILWIDEQGNEVIYQLITVTYGTRAAPFLAVRTLLQLIQDEEDNYPLALPRIKYGKYVDDIFGGSDNPSQLVETTTQLRYLCMAGGFALAKWHSTNEEIITVIQASPNPEQSVNLTEDTTKILGLQWRPHEDIFSFSKSLTLKATTSSKRTILSDIAKLFDPLGFASPVIIRAKLLLQELWLHSVGWDDPLPDQFETSNIELNGFADASKLAMAAVIYMAIYNEDNKPTVTFICSKTKAHHTHQNFTKSIDKSNTSMDGLTSKPDLDQGSPITMEGICVQQSHTNSRTHSRSTMEIHRMPKRKTSSYKPTHAMN</sequence>